<dbReference type="RefSeq" id="WP_107682778.1">
    <property type="nucleotide sequence ID" value="NZ_CAWQUB010000001.1"/>
</dbReference>
<keyword evidence="6" id="KW-0862">Zinc</keyword>
<dbReference type="Pfam" id="PF00596">
    <property type="entry name" value="Aldolase_II"/>
    <property type="match status" value="1"/>
</dbReference>
<dbReference type="GO" id="GO:0005829">
    <property type="term" value="C:cytosol"/>
    <property type="evidence" value="ECO:0007669"/>
    <property type="project" value="TreeGrafter"/>
</dbReference>
<organism evidence="10 11">
    <name type="scientific">Aeromonas veronii</name>
    <dbReference type="NCBI Taxonomy" id="654"/>
    <lineage>
        <taxon>Bacteria</taxon>
        <taxon>Pseudomonadati</taxon>
        <taxon>Pseudomonadota</taxon>
        <taxon>Gammaproteobacteria</taxon>
        <taxon>Aeromonadales</taxon>
        <taxon>Aeromonadaceae</taxon>
        <taxon>Aeromonas</taxon>
    </lineage>
</organism>
<dbReference type="GO" id="GO:0008742">
    <property type="term" value="F:L-ribulose-phosphate 4-epimerase activity"/>
    <property type="evidence" value="ECO:0007669"/>
    <property type="project" value="UniProtKB-EC"/>
</dbReference>
<dbReference type="GO" id="GO:0019323">
    <property type="term" value="P:pentose catabolic process"/>
    <property type="evidence" value="ECO:0007669"/>
    <property type="project" value="TreeGrafter"/>
</dbReference>
<dbReference type="InterPro" id="IPR050197">
    <property type="entry name" value="Aldolase_class_II_sugar_metab"/>
</dbReference>
<name>A0A2T4N5E9_AERVE</name>
<keyword evidence="5" id="KW-0479">Metal-binding</keyword>
<keyword evidence="7 10" id="KW-0413">Isomerase</keyword>
<dbReference type="PANTHER" id="PTHR22789:SF9">
    <property type="entry name" value="L-RIBULOSE-5-PHOSPHATE 4-EPIMERASE ULAF"/>
    <property type="match status" value="1"/>
</dbReference>
<reference evidence="10 11" key="1">
    <citation type="submission" date="2018-03" db="EMBL/GenBank/DDBJ databases">
        <title>Aeromonas veronii whole genome sequencing and analysis.</title>
        <authorList>
            <person name="Xie H."/>
            <person name="Liu T."/>
            <person name="Wang K."/>
        </authorList>
    </citation>
    <scope>NUCLEOTIDE SEQUENCE [LARGE SCALE GENOMIC DNA]</scope>
    <source>
        <strain evidence="10 11">XH.VA.1</strain>
    </source>
</reference>
<accession>A0A2T4N5E9</accession>
<evidence type="ECO:0000259" key="9">
    <source>
        <dbReference type="SMART" id="SM01007"/>
    </source>
</evidence>
<dbReference type="FunFam" id="3.40.225.10:FF:000001">
    <property type="entry name" value="L-ribulose-5-phosphate 4-epimerase UlaF"/>
    <property type="match status" value="1"/>
</dbReference>
<evidence type="ECO:0000256" key="2">
    <source>
        <dbReference type="ARBA" id="ARBA00001947"/>
    </source>
</evidence>
<keyword evidence="8" id="KW-0119">Carbohydrate metabolism</keyword>
<dbReference type="SMART" id="SM01007">
    <property type="entry name" value="Aldolase_II"/>
    <property type="match status" value="1"/>
</dbReference>
<dbReference type="InterPro" id="IPR036409">
    <property type="entry name" value="Aldolase_II/adducin_N_sf"/>
</dbReference>
<dbReference type="InterPro" id="IPR001303">
    <property type="entry name" value="Aldolase_II/adducin_N"/>
</dbReference>
<feature type="domain" description="Class II aldolase/adducin N-terminal" evidence="9">
    <location>
        <begin position="8"/>
        <end position="196"/>
    </location>
</feature>
<evidence type="ECO:0000256" key="1">
    <source>
        <dbReference type="ARBA" id="ARBA00001726"/>
    </source>
</evidence>
<protein>
    <recommendedName>
        <fullName evidence="4">L-ribulose-5-phosphate 4-epimerase</fullName>
        <ecNumber evidence="4">5.1.3.4</ecNumber>
    </recommendedName>
</protein>
<dbReference type="NCBIfam" id="NF009003">
    <property type="entry name" value="PRK12348.1"/>
    <property type="match status" value="1"/>
</dbReference>
<evidence type="ECO:0000313" key="10">
    <source>
        <dbReference type="EMBL" id="PTH82059.1"/>
    </source>
</evidence>
<dbReference type="GO" id="GO:0016832">
    <property type="term" value="F:aldehyde-lyase activity"/>
    <property type="evidence" value="ECO:0007669"/>
    <property type="project" value="TreeGrafter"/>
</dbReference>
<comment type="catalytic activity">
    <reaction evidence="1">
        <text>L-ribulose 5-phosphate = D-xylulose 5-phosphate</text>
        <dbReference type="Rhea" id="RHEA:22368"/>
        <dbReference type="ChEBI" id="CHEBI:57737"/>
        <dbReference type="ChEBI" id="CHEBI:58226"/>
        <dbReference type="EC" id="5.1.3.4"/>
    </reaction>
</comment>
<evidence type="ECO:0000256" key="5">
    <source>
        <dbReference type="ARBA" id="ARBA00022723"/>
    </source>
</evidence>
<sequence length="232" mass="25705">MNLKMLKEQVLVANLDLPRHELVTFTWGNVSGIDRERNLVVIKPSGVSYERMLLEDMVVLDLAGKQVEGALRPSSDTATHLVLYRAYPELGGVVHTHSTHATAWAQAGRPIPIFGTTQADYFHGEIPCSRLLTPGEVEEDYEGLTGHLIVETLKQTPILTMPGVLVANHGPFSWGKSAEDAVHNAVVLEEVARMAWLTGQINPGARPLPDYLLEKHYQRKHGKHAYYGQTKA</sequence>
<evidence type="ECO:0000256" key="8">
    <source>
        <dbReference type="ARBA" id="ARBA00023277"/>
    </source>
</evidence>
<dbReference type="Proteomes" id="UP000241986">
    <property type="component" value="Unassembled WGS sequence"/>
</dbReference>
<dbReference type="SUPFAM" id="SSF53639">
    <property type="entry name" value="AraD/HMP-PK domain-like"/>
    <property type="match status" value="1"/>
</dbReference>
<evidence type="ECO:0000256" key="3">
    <source>
        <dbReference type="ARBA" id="ARBA00010037"/>
    </source>
</evidence>
<dbReference type="EC" id="5.1.3.4" evidence="4"/>
<comment type="similarity">
    <text evidence="3">Belongs to the aldolase class II family. AraD/FucA subfamily.</text>
</comment>
<dbReference type="EMBL" id="PZKL01000015">
    <property type="protein sequence ID" value="PTH82059.1"/>
    <property type="molecule type" value="Genomic_DNA"/>
</dbReference>
<dbReference type="CDD" id="cd00398">
    <property type="entry name" value="Aldolase_II"/>
    <property type="match status" value="1"/>
</dbReference>
<evidence type="ECO:0000256" key="4">
    <source>
        <dbReference type="ARBA" id="ARBA00013186"/>
    </source>
</evidence>
<gene>
    <name evidence="10" type="primary">araD</name>
    <name evidence="10" type="ORF">DAA48_05725</name>
</gene>
<comment type="cofactor">
    <cofactor evidence="2">
        <name>Zn(2+)</name>
        <dbReference type="ChEBI" id="CHEBI:29105"/>
    </cofactor>
</comment>
<evidence type="ECO:0000313" key="11">
    <source>
        <dbReference type="Proteomes" id="UP000241986"/>
    </source>
</evidence>
<evidence type="ECO:0000256" key="7">
    <source>
        <dbReference type="ARBA" id="ARBA00023235"/>
    </source>
</evidence>
<comment type="caution">
    <text evidence="10">The sequence shown here is derived from an EMBL/GenBank/DDBJ whole genome shotgun (WGS) entry which is preliminary data.</text>
</comment>
<dbReference type="PANTHER" id="PTHR22789">
    <property type="entry name" value="FUCULOSE PHOSPHATE ALDOLASE"/>
    <property type="match status" value="1"/>
</dbReference>
<dbReference type="AlphaFoldDB" id="A0A2T4N5E9"/>
<dbReference type="NCBIfam" id="NF006047">
    <property type="entry name" value="PRK08193.1"/>
    <property type="match status" value="1"/>
</dbReference>
<dbReference type="Gene3D" id="3.40.225.10">
    <property type="entry name" value="Class II aldolase/adducin N-terminal domain"/>
    <property type="match status" value="1"/>
</dbReference>
<proteinExistence type="inferred from homology"/>
<evidence type="ECO:0000256" key="6">
    <source>
        <dbReference type="ARBA" id="ARBA00022833"/>
    </source>
</evidence>
<dbReference type="GO" id="GO:0046872">
    <property type="term" value="F:metal ion binding"/>
    <property type="evidence" value="ECO:0007669"/>
    <property type="project" value="UniProtKB-KW"/>
</dbReference>